<reference evidence="3" key="1">
    <citation type="submission" date="2016-10" db="EMBL/GenBank/DDBJ databases">
        <authorList>
            <person name="Varghese N."/>
            <person name="Submissions S."/>
        </authorList>
    </citation>
    <scope>NUCLEOTIDE SEQUENCE [LARGE SCALE GENOMIC DNA]</scope>
    <source>
        <strain evidence="3">S7</strain>
    </source>
</reference>
<dbReference type="OrthoDB" id="2967196at2"/>
<protein>
    <submittedName>
        <fullName evidence="2">Uncharacterized protein</fullName>
    </submittedName>
</protein>
<organism evidence="2 3">
    <name type="scientific">Salibacterium halotolerans</name>
    <dbReference type="NCBI Taxonomy" id="1884432"/>
    <lineage>
        <taxon>Bacteria</taxon>
        <taxon>Bacillati</taxon>
        <taxon>Bacillota</taxon>
        <taxon>Bacilli</taxon>
        <taxon>Bacillales</taxon>
        <taxon>Bacillaceae</taxon>
    </lineage>
</organism>
<gene>
    <name evidence="2" type="ORF">SAMN05518683_12630</name>
</gene>
<name>A0A1I5XAU2_9BACI</name>
<feature type="transmembrane region" description="Helical" evidence="1">
    <location>
        <begin position="9"/>
        <end position="32"/>
    </location>
</feature>
<dbReference type="RefSeq" id="WP_093339061.1">
    <property type="nucleotide sequence ID" value="NZ_FOXD01000026.1"/>
</dbReference>
<keyword evidence="1" id="KW-1133">Transmembrane helix</keyword>
<accession>A0A1I5XAU2</accession>
<keyword evidence="3" id="KW-1185">Reference proteome</keyword>
<sequence length="140" mass="15625">MKHRKPEKILTICGIVLFVIGSGLVFLFGTVITNTDFETFLNQSMQQNPAQDIPEQQFQTFFEQAQSINYGMHTGLMLLVAAVGVIALLRRTGDIMSGIFLLAGTGLTVLIFWWLIVPFLPALLYFVAGLMFLLRKPKTA</sequence>
<keyword evidence="1" id="KW-0812">Transmembrane</keyword>
<evidence type="ECO:0000313" key="3">
    <source>
        <dbReference type="Proteomes" id="UP000198892"/>
    </source>
</evidence>
<proteinExistence type="predicted"/>
<evidence type="ECO:0000313" key="2">
    <source>
        <dbReference type="EMBL" id="SFQ29103.1"/>
    </source>
</evidence>
<dbReference type="STRING" id="1884432.SAMN05518683_12630"/>
<dbReference type="AlphaFoldDB" id="A0A1I5XAU2"/>
<keyword evidence="1" id="KW-0472">Membrane</keyword>
<evidence type="ECO:0000256" key="1">
    <source>
        <dbReference type="SAM" id="Phobius"/>
    </source>
</evidence>
<feature type="transmembrane region" description="Helical" evidence="1">
    <location>
        <begin position="101"/>
        <end position="134"/>
    </location>
</feature>
<feature type="transmembrane region" description="Helical" evidence="1">
    <location>
        <begin position="70"/>
        <end position="89"/>
    </location>
</feature>
<dbReference type="Proteomes" id="UP000198892">
    <property type="component" value="Unassembled WGS sequence"/>
</dbReference>
<dbReference type="EMBL" id="FOXD01000026">
    <property type="protein sequence ID" value="SFQ29103.1"/>
    <property type="molecule type" value="Genomic_DNA"/>
</dbReference>